<dbReference type="Proteomes" id="UP000636709">
    <property type="component" value="Unassembled WGS sequence"/>
</dbReference>
<dbReference type="SUPFAM" id="SSF52047">
    <property type="entry name" value="RNI-like"/>
    <property type="match status" value="1"/>
</dbReference>
<sequence>MATILETFVGSCAKKLQDIITDEAILILGVKDELIELQRRMEHIRHYLHDAEQKSIKEPAVNYWLGQLRDVMYDADDIIDLARSKGSKLLPAEHSLSLSRKSSTCSILSLSSCFSNIQTRHQVAVRIRSLNKRIENISKDRVFSSLKNIEPTREASASKLRRSSNLVEPNLVGKEIIHSRRKLVDLLLKGKEKGSYKVAIVGTGGVGKTTLAQKIYNDQKVQGSFNKQAWVCVSQDYSEITILKEILRKFEVKLAIEGKSFFLVLDDVWESRAWTNLLRIPLHDAARGIILLTTRLDTVAVEIGVGHARRVDLMSVDVGWELLWKSMGINEETDVQNLLKLGMDIVRRCGGLPLAIKVIAKVLASRDKTENEWKKILGKEITGALYLSYEELPHRLKQCFVYCAIYPEDAIILRDDIVGLWVAEGFIDEQDGQLLEDTVADLGRCKVHDLLRQLACHLSREECFVGDPDSTGVNVMTKYRRISVVTKKDTVVLRSMDKGIDDALFRGFPYIRVLVINSLIDSVPSCIGRLIHLRFLDLDRTSISCLPESICCLINLKILNLQGCDELHSLPFGITQLQSLRRLGLNGTPINQVPKGISRLELLNDLSGFPVGCCTDISKKLQDGWKLDELGHLLLLRKLTIVKLEAAAPTTDSLLTDKYYLKELHLSCSERAQEPYSEEAIINIESTFGQLIPPRNLEVLVIYYFFGRRFPAWLGADTQLPSLKYLSLIDCKSCEHLPSIGQLPNLKYLKIMGATAVTKLGPEFVGFGVGNPGSTEAVAFPKVETLVIVDMPNWEEWTFVAAEEATTAAPRMRVLPRLKKLELIRCPN</sequence>
<dbReference type="GO" id="GO:0043531">
    <property type="term" value="F:ADP binding"/>
    <property type="evidence" value="ECO:0007669"/>
    <property type="project" value="InterPro"/>
</dbReference>
<dbReference type="Pfam" id="PF18052">
    <property type="entry name" value="Rx_N"/>
    <property type="match status" value="1"/>
</dbReference>
<dbReference type="GO" id="GO:0098542">
    <property type="term" value="P:defense response to other organism"/>
    <property type="evidence" value="ECO:0007669"/>
    <property type="project" value="TreeGrafter"/>
</dbReference>
<evidence type="ECO:0000313" key="10">
    <source>
        <dbReference type="EMBL" id="KAF8665895.1"/>
    </source>
</evidence>
<dbReference type="EMBL" id="JACEFO010002324">
    <property type="protein sequence ID" value="KAF8665895.1"/>
    <property type="molecule type" value="Genomic_DNA"/>
</dbReference>
<accession>A0A835E7B8</accession>
<dbReference type="InterPro" id="IPR041118">
    <property type="entry name" value="Rx_N"/>
</dbReference>
<dbReference type="Gene3D" id="1.20.5.4130">
    <property type="match status" value="1"/>
</dbReference>
<feature type="domain" description="Disease resistance N-terminal" evidence="8">
    <location>
        <begin position="8"/>
        <end position="84"/>
    </location>
</feature>
<keyword evidence="6" id="KW-0175">Coiled coil</keyword>
<keyword evidence="4" id="KW-0547">Nucleotide-binding</keyword>
<evidence type="ECO:0000259" key="9">
    <source>
        <dbReference type="Pfam" id="PF23598"/>
    </source>
</evidence>
<evidence type="ECO:0000256" key="2">
    <source>
        <dbReference type="ARBA" id="ARBA00022614"/>
    </source>
</evidence>
<dbReference type="InterPro" id="IPR042197">
    <property type="entry name" value="Apaf_helical"/>
</dbReference>
<dbReference type="InterPro" id="IPR032675">
    <property type="entry name" value="LRR_dom_sf"/>
</dbReference>
<dbReference type="Gene3D" id="3.80.10.10">
    <property type="entry name" value="Ribonuclease Inhibitor"/>
    <property type="match status" value="2"/>
</dbReference>
<dbReference type="InterPro" id="IPR055414">
    <property type="entry name" value="LRR_R13L4/SHOC2-like"/>
</dbReference>
<dbReference type="AlphaFoldDB" id="A0A835E7B8"/>
<feature type="domain" description="Disease resistance R13L4/SHOC-2-like LRR" evidence="9">
    <location>
        <begin position="505"/>
        <end position="823"/>
    </location>
</feature>
<protein>
    <submittedName>
        <fullName evidence="10">Uncharacterized protein</fullName>
    </submittedName>
</protein>
<keyword evidence="5" id="KW-0611">Plant defense</keyword>
<proteinExistence type="inferred from homology"/>
<dbReference type="InterPro" id="IPR002182">
    <property type="entry name" value="NB-ARC"/>
</dbReference>
<comment type="caution">
    <text evidence="10">The sequence shown here is derived from an EMBL/GenBank/DDBJ whole genome shotgun (WGS) entry which is preliminary data.</text>
</comment>
<dbReference type="InterPro" id="IPR027417">
    <property type="entry name" value="P-loop_NTPase"/>
</dbReference>
<evidence type="ECO:0000259" key="8">
    <source>
        <dbReference type="Pfam" id="PF18052"/>
    </source>
</evidence>
<name>A0A835E7B8_9POAL</name>
<dbReference type="SMART" id="SM00369">
    <property type="entry name" value="LRR_TYP"/>
    <property type="match status" value="2"/>
</dbReference>
<dbReference type="InterPro" id="IPR038005">
    <property type="entry name" value="RX-like_CC"/>
</dbReference>
<dbReference type="SUPFAM" id="SSF52540">
    <property type="entry name" value="P-loop containing nucleoside triphosphate hydrolases"/>
    <property type="match status" value="1"/>
</dbReference>
<keyword evidence="2" id="KW-0433">Leucine-rich repeat</keyword>
<dbReference type="PANTHER" id="PTHR23155:SF909">
    <property type="entry name" value="OS11G0673900 PROTEIN"/>
    <property type="match status" value="1"/>
</dbReference>
<dbReference type="InterPro" id="IPR003591">
    <property type="entry name" value="Leu-rich_rpt_typical-subtyp"/>
</dbReference>
<dbReference type="OrthoDB" id="1050628at2759"/>
<dbReference type="Pfam" id="PF00931">
    <property type="entry name" value="NB-ARC"/>
    <property type="match status" value="1"/>
</dbReference>
<comment type="similarity">
    <text evidence="1">Belongs to the disease resistance NB-LRR family.</text>
</comment>
<evidence type="ECO:0000256" key="4">
    <source>
        <dbReference type="ARBA" id="ARBA00022741"/>
    </source>
</evidence>
<dbReference type="Pfam" id="PF23598">
    <property type="entry name" value="LRR_14"/>
    <property type="match status" value="1"/>
</dbReference>
<feature type="domain" description="NB-ARC" evidence="7">
    <location>
        <begin position="181"/>
        <end position="326"/>
    </location>
</feature>
<dbReference type="PRINTS" id="PR00364">
    <property type="entry name" value="DISEASERSIST"/>
</dbReference>
<reference evidence="10" key="1">
    <citation type="submission" date="2020-07" db="EMBL/GenBank/DDBJ databases">
        <title>Genome sequence and genetic diversity analysis of an under-domesticated orphan crop, white fonio (Digitaria exilis).</title>
        <authorList>
            <person name="Bennetzen J.L."/>
            <person name="Chen S."/>
            <person name="Ma X."/>
            <person name="Wang X."/>
            <person name="Yssel A.E.J."/>
            <person name="Chaluvadi S.R."/>
            <person name="Johnson M."/>
            <person name="Gangashetty P."/>
            <person name="Hamidou F."/>
            <person name="Sanogo M.D."/>
            <person name="Zwaenepoel A."/>
            <person name="Wallace J."/>
            <person name="Van De Peer Y."/>
            <person name="Van Deynze A."/>
        </authorList>
    </citation>
    <scope>NUCLEOTIDE SEQUENCE</scope>
    <source>
        <tissue evidence="10">Leaves</tissue>
    </source>
</reference>
<dbReference type="Gene3D" id="1.10.8.430">
    <property type="entry name" value="Helical domain of apoptotic protease-activating factors"/>
    <property type="match status" value="1"/>
</dbReference>
<evidence type="ECO:0000313" key="11">
    <source>
        <dbReference type="Proteomes" id="UP000636709"/>
    </source>
</evidence>
<evidence type="ECO:0000256" key="3">
    <source>
        <dbReference type="ARBA" id="ARBA00022737"/>
    </source>
</evidence>
<dbReference type="Gene3D" id="3.40.50.300">
    <property type="entry name" value="P-loop containing nucleotide triphosphate hydrolases"/>
    <property type="match status" value="1"/>
</dbReference>
<evidence type="ECO:0000256" key="6">
    <source>
        <dbReference type="ARBA" id="ARBA00023054"/>
    </source>
</evidence>
<evidence type="ECO:0000256" key="5">
    <source>
        <dbReference type="ARBA" id="ARBA00022821"/>
    </source>
</evidence>
<organism evidence="10 11">
    <name type="scientific">Digitaria exilis</name>
    <dbReference type="NCBI Taxonomy" id="1010633"/>
    <lineage>
        <taxon>Eukaryota</taxon>
        <taxon>Viridiplantae</taxon>
        <taxon>Streptophyta</taxon>
        <taxon>Embryophyta</taxon>
        <taxon>Tracheophyta</taxon>
        <taxon>Spermatophyta</taxon>
        <taxon>Magnoliopsida</taxon>
        <taxon>Liliopsida</taxon>
        <taxon>Poales</taxon>
        <taxon>Poaceae</taxon>
        <taxon>PACMAD clade</taxon>
        <taxon>Panicoideae</taxon>
        <taxon>Panicodae</taxon>
        <taxon>Paniceae</taxon>
        <taxon>Anthephorinae</taxon>
        <taxon>Digitaria</taxon>
    </lineage>
</organism>
<dbReference type="PANTHER" id="PTHR23155">
    <property type="entry name" value="DISEASE RESISTANCE PROTEIN RP"/>
    <property type="match status" value="1"/>
</dbReference>
<dbReference type="CDD" id="cd14798">
    <property type="entry name" value="RX-CC_like"/>
    <property type="match status" value="1"/>
</dbReference>
<gene>
    <name evidence="10" type="ORF">HU200_053978</name>
</gene>
<dbReference type="InterPro" id="IPR044974">
    <property type="entry name" value="Disease_R_plants"/>
</dbReference>
<keyword evidence="11" id="KW-1185">Reference proteome</keyword>
<evidence type="ECO:0000256" key="1">
    <source>
        <dbReference type="ARBA" id="ARBA00008894"/>
    </source>
</evidence>
<evidence type="ECO:0000259" key="7">
    <source>
        <dbReference type="Pfam" id="PF00931"/>
    </source>
</evidence>
<keyword evidence="3" id="KW-0677">Repeat</keyword>